<dbReference type="Proteomes" id="UP000694569">
    <property type="component" value="Unplaced"/>
</dbReference>
<proteinExistence type="predicted"/>
<dbReference type="OrthoDB" id="9930747at2759"/>
<dbReference type="AlphaFoldDB" id="A0A8C5PA75"/>
<reference evidence="1" key="2">
    <citation type="submission" date="2025-09" db="UniProtKB">
        <authorList>
            <consortium name="Ensembl"/>
        </authorList>
    </citation>
    <scope>IDENTIFICATION</scope>
</reference>
<accession>A0A8C5PA75</accession>
<evidence type="ECO:0000313" key="1">
    <source>
        <dbReference type="Ensembl" id="ENSLLEP00000008166.1"/>
    </source>
</evidence>
<evidence type="ECO:0000313" key="2">
    <source>
        <dbReference type="Proteomes" id="UP000694569"/>
    </source>
</evidence>
<organism evidence="1 2">
    <name type="scientific">Leptobrachium leishanense</name>
    <name type="common">Leishan spiny toad</name>
    <dbReference type="NCBI Taxonomy" id="445787"/>
    <lineage>
        <taxon>Eukaryota</taxon>
        <taxon>Metazoa</taxon>
        <taxon>Chordata</taxon>
        <taxon>Craniata</taxon>
        <taxon>Vertebrata</taxon>
        <taxon>Euteleostomi</taxon>
        <taxon>Amphibia</taxon>
        <taxon>Batrachia</taxon>
        <taxon>Anura</taxon>
        <taxon>Pelobatoidea</taxon>
        <taxon>Megophryidae</taxon>
        <taxon>Leptobrachium</taxon>
    </lineage>
</organism>
<protein>
    <submittedName>
        <fullName evidence="1">Uncharacterized protein</fullName>
    </submittedName>
</protein>
<reference evidence="1" key="1">
    <citation type="submission" date="2025-08" db="UniProtKB">
        <authorList>
            <consortium name="Ensembl"/>
        </authorList>
    </citation>
    <scope>IDENTIFICATION</scope>
</reference>
<sequence>MYAICLHSTDRRPIKVKVDCCQEVSRAKVVDAITSFKKQPAADKCVEAVM</sequence>
<dbReference type="Ensembl" id="ENSLLET00000008495.1">
    <property type="protein sequence ID" value="ENSLLEP00000008166.1"/>
    <property type="gene ID" value="ENSLLEG00000005194.1"/>
</dbReference>
<keyword evidence="2" id="KW-1185">Reference proteome</keyword>
<name>A0A8C5PA75_9ANUR</name>